<organism evidence="2 3">
    <name type="scientific">Protopolystoma xenopodis</name>
    <dbReference type="NCBI Taxonomy" id="117903"/>
    <lineage>
        <taxon>Eukaryota</taxon>
        <taxon>Metazoa</taxon>
        <taxon>Spiralia</taxon>
        <taxon>Lophotrochozoa</taxon>
        <taxon>Platyhelminthes</taxon>
        <taxon>Monogenea</taxon>
        <taxon>Polyopisthocotylea</taxon>
        <taxon>Polystomatidea</taxon>
        <taxon>Polystomatidae</taxon>
        <taxon>Protopolystoma</taxon>
    </lineage>
</organism>
<dbReference type="AlphaFoldDB" id="A0A3S5CGN5"/>
<keyword evidence="3" id="KW-1185">Reference proteome</keyword>
<comment type="caution">
    <text evidence="2">The sequence shown here is derived from an EMBL/GenBank/DDBJ whole genome shotgun (WGS) entry which is preliminary data.</text>
</comment>
<protein>
    <submittedName>
        <fullName evidence="2">Uncharacterized protein</fullName>
    </submittedName>
</protein>
<evidence type="ECO:0000313" key="3">
    <source>
        <dbReference type="Proteomes" id="UP000784294"/>
    </source>
</evidence>
<feature type="compositionally biased region" description="Polar residues" evidence="1">
    <location>
        <begin position="69"/>
        <end position="80"/>
    </location>
</feature>
<dbReference type="Proteomes" id="UP000784294">
    <property type="component" value="Unassembled WGS sequence"/>
</dbReference>
<feature type="region of interest" description="Disordered" evidence="1">
    <location>
        <begin position="69"/>
        <end position="96"/>
    </location>
</feature>
<gene>
    <name evidence="2" type="ORF">PXEA_LOCUS316</name>
</gene>
<accession>A0A3S5CGN5</accession>
<feature type="region of interest" description="Disordered" evidence="1">
    <location>
        <begin position="22"/>
        <end position="51"/>
    </location>
</feature>
<dbReference type="EMBL" id="CAAALY010000564">
    <property type="protein sequence ID" value="VEL06876.1"/>
    <property type="molecule type" value="Genomic_DNA"/>
</dbReference>
<name>A0A3S5CGN5_9PLAT</name>
<reference evidence="2" key="1">
    <citation type="submission" date="2018-11" db="EMBL/GenBank/DDBJ databases">
        <authorList>
            <consortium name="Pathogen Informatics"/>
        </authorList>
    </citation>
    <scope>NUCLEOTIDE SEQUENCE</scope>
</reference>
<sequence>MLDWLVNQIRRLRVFVRRKRSPPHSTDSLLVSPISRRPKKSPHHLQHPQQTYLSGSLVSPGRLWPPQHRQNLSGFQTSANKPVANRCGPLQRPASTAEASASGAGLWPADRQIIYDRQLSAPVDCIPLLQNFNLFIFYITLGTY</sequence>
<evidence type="ECO:0000256" key="1">
    <source>
        <dbReference type="SAM" id="MobiDB-lite"/>
    </source>
</evidence>
<proteinExistence type="predicted"/>
<evidence type="ECO:0000313" key="2">
    <source>
        <dbReference type="EMBL" id="VEL06876.1"/>
    </source>
</evidence>
<feature type="compositionally biased region" description="Basic residues" evidence="1">
    <location>
        <begin position="36"/>
        <end position="46"/>
    </location>
</feature>